<dbReference type="GO" id="GO:0016780">
    <property type="term" value="F:phosphotransferase activity, for other substituted phosphate groups"/>
    <property type="evidence" value="ECO:0007669"/>
    <property type="project" value="InterPro"/>
</dbReference>
<evidence type="ECO:0000256" key="1">
    <source>
        <dbReference type="ARBA" id="ARBA00022679"/>
    </source>
</evidence>
<dbReference type="InterPro" id="IPR043130">
    <property type="entry name" value="CDP-OH_PTrfase_TM_dom"/>
</dbReference>
<keyword evidence="3" id="KW-0812">Transmembrane</keyword>
<protein>
    <submittedName>
        <fullName evidence="4">CDP-alcohol phosphatidyltransferase family protein</fullName>
    </submittedName>
</protein>
<feature type="transmembrane region" description="Helical" evidence="3">
    <location>
        <begin position="30"/>
        <end position="47"/>
    </location>
</feature>
<dbReference type="InterPro" id="IPR000462">
    <property type="entry name" value="CDP-OH_P_trans"/>
</dbReference>
<dbReference type="Pfam" id="PF01066">
    <property type="entry name" value="CDP-OH_P_transf"/>
    <property type="match status" value="1"/>
</dbReference>
<dbReference type="InterPro" id="IPR048254">
    <property type="entry name" value="CDP_ALCOHOL_P_TRANSF_CS"/>
</dbReference>
<feature type="transmembrane region" description="Helical" evidence="3">
    <location>
        <begin position="184"/>
        <end position="204"/>
    </location>
</feature>
<evidence type="ECO:0000256" key="2">
    <source>
        <dbReference type="RuleBase" id="RU003750"/>
    </source>
</evidence>
<evidence type="ECO:0000313" key="5">
    <source>
        <dbReference type="Proteomes" id="UP000320766"/>
    </source>
</evidence>
<sequence length="210" mass="23450">MTLDEYKEWIYEKTMPLIELMGGKITPNQLSVISLLCAFLAGSFIYLSKYNPLYLIVSLTFIILNGLFDVLDGGLARYLKVEGDRGDFLDHVFDRYSDIFMLLGVFFGGYCSPETIGTSAAEMIGISAIIGVLLTSYMGTQAQAVGLKRSYGGILGRADRMMILSIFLVLQLLFNEIFGIKLLTFAMVIFAVFGNVTAVQRFFYAWKRLG</sequence>
<comment type="caution">
    <text evidence="4">The sequence shown here is derived from an EMBL/GenBank/DDBJ whole genome shotgun (WGS) entry which is preliminary data.</text>
</comment>
<dbReference type="PROSITE" id="PS00379">
    <property type="entry name" value="CDP_ALCOHOL_P_TRANSF"/>
    <property type="match status" value="1"/>
</dbReference>
<dbReference type="EMBL" id="RXIL01000060">
    <property type="protein sequence ID" value="RZN70191.1"/>
    <property type="molecule type" value="Genomic_DNA"/>
</dbReference>
<reference evidence="4 5" key="1">
    <citation type="journal article" date="2019" name="Nat. Microbiol.">
        <title>Wide diversity of methane and short-chain alkane metabolisms in uncultured archaea.</title>
        <authorList>
            <person name="Borrel G."/>
            <person name="Adam P.S."/>
            <person name="McKay L.J."/>
            <person name="Chen L.X."/>
            <person name="Sierra-Garcia I.N."/>
            <person name="Sieber C.M."/>
            <person name="Letourneur Q."/>
            <person name="Ghozlane A."/>
            <person name="Andersen G.L."/>
            <person name="Li W.J."/>
            <person name="Hallam S.J."/>
            <person name="Muyzer G."/>
            <person name="de Oliveira V.M."/>
            <person name="Inskeep W.P."/>
            <person name="Banfield J.F."/>
            <person name="Gribaldo S."/>
        </authorList>
    </citation>
    <scope>NUCLEOTIDE SEQUENCE [LARGE SCALE GENOMIC DNA]</scope>
    <source>
        <strain evidence="4">NM1b</strain>
    </source>
</reference>
<feature type="transmembrane region" description="Helical" evidence="3">
    <location>
        <begin position="92"/>
        <end position="110"/>
    </location>
</feature>
<dbReference type="Gene3D" id="1.20.120.1760">
    <property type="match status" value="1"/>
</dbReference>
<evidence type="ECO:0000313" key="4">
    <source>
        <dbReference type="EMBL" id="RZN70191.1"/>
    </source>
</evidence>
<dbReference type="Proteomes" id="UP000320766">
    <property type="component" value="Unassembled WGS sequence"/>
</dbReference>
<dbReference type="GO" id="GO:0016020">
    <property type="term" value="C:membrane"/>
    <property type="evidence" value="ECO:0007669"/>
    <property type="project" value="InterPro"/>
</dbReference>
<proteinExistence type="inferred from homology"/>
<keyword evidence="1 2" id="KW-0808">Transferase</keyword>
<gene>
    <name evidence="4" type="ORF">EF807_03665</name>
</gene>
<dbReference type="AlphaFoldDB" id="A0A520KX69"/>
<keyword evidence="3" id="KW-0472">Membrane</keyword>
<evidence type="ECO:0000256" key="3">
    <source>
        <dbReference type="SAM" id="Phobius"/>
    </source>
</evidence>
<comment type="similarity">
    <text evidence="2">Belongs to the CDP-alcohol phosphatidyltransferase class-I family.</text>
</comment>
<name>A0A520KX69_9EURY</name>
<feature type="transmembrane region" description="Helical" evidence="3">
    <location>
        <begin position="53"/>
        <end position="71"/>
    </location>
</feature>
<organism evidence="4 5">
    <name type="scientific">Candidatus Methanolliviera hydrocarbonicum</name>
    <dbReference type="NCBI Taxonomy" id="2491085"/>
    <lineage>
        <taxon>Archaea</taxon>
        <taxon>Methanobacteriati</taxon>
        <taxon>Methanobacteriota</taxon>
        <taxon>Candidatus Methanoliparia</taxon>
        <taxon>Candidatus Methanoliparales</taxon>
        <taxon>Candidatus Methanollivieraceae</taxon>
        <taxon>Candidatus Methanolliviera</taxon>
    </lineage>
</organism>
<accession>A0A520KX69</accession>
<feature type="transmembrane region" description="Helical" evidence="3">
    <location>
        <begin position="116"/>
        <end position="140"/>
    </location>
</feature>
<dbReference type="GO" id="GO:0008654">
    <property type="term" value="P:phospholipid biosynthetic process"/>
    <property type="evidence" value="ECO:0007669"/>
    <property type="project" value="InterPro"/>
</dbReference>
<keyword evidence="3" id="KW-1133">Transmembrane helix</keyword>